<dbReference type="PANTHER" id="PTHR31302:SF20">
    <property type="entry name" value="CONSERVED PROTEIN"/>
    <property type="match status" value="1"/>
</dbReference>
<dbReference type="AlphaFoldDB" id="A0A068VTE7"/>
<dbReference type="EMBL" id="LM676398">
    <property type="protein sequence ID" value="CEP26249.1"/>
    <property type="molecule type" value="Genomic_DNA"/>
</dbReference>
<dbReference type="Pfam" id="PF00149">
    <property type="entry name" value="Metallophos"/>
    <property type="match status" value="1"/>
</dbReference>
<dbReference type="GO" id="GO:0008758">
    <property type="term" value="F:UDP-2,3-diacylglucosamine hydrolase activity"/>
    <property type="evidence" value="ECO:0007669"/>
    <property type="project" value="TreeGrafter"/>
</dbReference>
<evidence type="ECO:0000256" key="1">
    <source>
        <dbReference type="SAM" id="Phobius"/>
    </source>
</evidence>
<proteinExistence type="predicted"/>
<reference evidence="3" key="1">
    <citation type="submission" date="2014-08" db="EMBL/GenBank/DDBJ databases">
        <authorList>
            <person name="Falentin Helene"/>
        </authorList>
    </citation>
    <scope>NUCLEOTIDE SEQUENCE</scope>
</reference>
<dbReference type="InterPro" id="IPR004843">
    <property type="entry name" value="Calcineurin-like_PHP"/>
</dbReference>
<evidence type="ECO:0000313" key="3">
    <source>
        <dbReference type="EMBL" id="CEP26249.1"/>
    </source>
</evidence>
<feature type="domain" description="Calcineurin-like phosphoesterase" evidence="2">
    <location>
        <begin position="61"/>
        <end position="252"/>
    </location>
</feature>
<protein>
    <submittedName>
        <fullName evidence="3">Metallophosphoesterase</fullName>
    </submittedName>
</protein>
<accession>A0A068VTE7</accession>
<dbReference type="InterPro" id="IPR051158">
    <property type="entry name" value="Metallophosphoesterase_sf"/>
</dbReference>
<dbReference type="SUPFAM" id="SSF56300">
    <property type="entry name" value="Metallo-dependent phosphatases"/>
    <property type="match status" value="1"/>
</dbReference>
<evidence type="ECO:0000259" key="2">
    <source>
        <dbReference type="Pfam" id="PF00149"/>
    </source>
</evidence>
<gene>
    <name evidence="3" type="ORF">PFCIRM138_06190</name>
</gene>
<keyword evidence="1" id="KW-0812">Transmembrane</keyword>
<dbReference type="GO" id="GO:0016020">
    <property type="term" value="C:membrane"/>
    <property type="evidence" value="ECO:0007669"/>
    <property type="project" value="GOC"/>
</dbReference>
<dbReference type="Gene3D" id="3.60.21.10">
    <property type="match status" value="1"/>
</dbReference>
<name>A0A068VTE7_PROFF</name>
<dbReference type="InterPro" id="IPR029052">
    <property type="entry name" value="Metallo-depent_PP-like"/>
</dbReference>
<feature type="transmembrane region" description="Helical" evidence="1">
    <location>
        <begin position="25"/>
        <end position="46"/>
    </location>
</feature>
<keyword evidence="1" id="KW-0472">Membrane</keyword>
<organism evidence="3">
    <name type="scientific">Propionibacterium freudenreichii subsp. freudenreichii</name>
    <dbReference type="NCBI Taxonomy" id="66712"/>
    <lineage>
        <taxon>Bacteria</taxon>
        <taxon>Bacillati</taxon>
        <taxon>Actinomycetota</taxon>
        <taxon>Actinomycetes</taxon>
        <taxon>Propionibacteriales</taxon>
        <taxon>Propionibacteriaceae</taxon>
        <taxon>Propionibacterium</taxon>
    </lineage>
</organism>
<sequence>MTQKPSPTGSAVAHRTSALKSLMGAGFGFGASMLAGGLVEAHAFLIRRHRIPILAPGSAPIRVLHISDLHLLARQDDALRFLAGLAALEPDLVVSTGDHVSEASAIAPMMAALGPLLRLPGVFVFGSNDFVKPHFRNPLGYLWRGATGRHQRHHADDPALALPTGELRDQLASHGWTYLDDVDTTLSVAGRRVQLRGTGDAHVGRDHYDAVAGPLDTGADVWLGVTHAPYQRVLNAMVDDGFPLILAGHTHGGQVCLPTGRPIVTNCDIDPGHAKGLSRWEHDGAAAWMYVSAGMGTSPYAPYRLFCRPEAALLTLVASDTRE</sequence>
<dbReference type="PANTHER" id="PTHR31302">
    <property type="entry name" value="TRANSMEMBRANE PROTEIN WITH METALLOPHOSPHOESTERASE DOMAIN-RELATED"/>
    <property type="match status" value="1"/>
</dbReference>
<dbReference type="GO" id="GO:0009245">
    <property type="term" value="P:lipid A biosynthetic process"/>
    <property type="evidence" value="ECO:0007669"/>
    <property type="project" value="TreeGrafter"/>
</dbReference>
<keyword evidence="1" id="KW-1133">Transmembrane helix</keyword>